<comment type="caution">
    <text evidence="4">The sequence shown here is derived from an EMBL/GenBank/DDBJ whole genome shotgun (WGS) entry which is preliminary data.</text>
</comment>
<dbReference type="InterPro" id="IPR002557">
    <property type="entry name" value="Chitin-bd_dom"/>
</dbReference>
<feature type="compositionally biased region" description="Acidic residues" evidence="1">
    <location>
        <begin position="89"/>
        <end position="103"/>
    </location>
</feature>
<proteinExistence type="predicted"/>
<feature type="region of interest" description="Disordered" evidence="1">
    <location>
        <begin position="78"/>
        <end position="103"/>
    </location>
</feature>
<feature type="chain" id="PRO_5039936226" description="Chitin-binding type-2 domain-containing protein" evidence="2">
    <location>
        <begin position="21"/>
        <end position="154"/>
    </location>
</feature>
<dbReference type="Pfam" id="PF01607">
    <property type="entry name" value="CBM_14"/>
    <property type="match status" value="1"/>
</dbReference>
<feature type="signal peptide" evidence="2">
    <location>
        <begin position="1"/>
        <end position="20"/>
    </location>
</feature>
<name>A0A9J6BLP9_POLVA</name>
<reference evidence="4" key="1">
    <citation type="submission" date="2021-03" db="EMBL/GenBank/DDBJ databases">
        <title>Chromosome level genome of the anhydrobiotic midge Polypedilum vanderplanki.</title>
        <authorList>
            <person name="Yoshida Y."/>
            <person name="Kikawada T."/>
            <person name="Gusev O."/>
        </authorList>
    </citation>
    <scope>NUCLEOTIDE SEQUENCE</scope>
    <source>
        <strain evidence="4">NIAS01</strain>
        <tissue evidence="4">Whole body or cell culture</tissue>
    </source>
</reference>
<keyword evidence="5" id="KW-1185">Reference proteome</keyword>
<dbReference type="AlphaFoldDB" id="A0A9J6BLP9"/>
<evidence type="ECO:0000313" key="4">
    <source>
        <dbReference type="EMBL" id="KAG5670567.1"/>
    </source>
</evidence>
<dbReference type="PROSITE" id="PS50940">
    <property type="entry name" value="CHIT_BIND_II"/>
    <property type="match status" value="1"/>
</dbReference>
<dbReference type="GO" id="GO:0005576">
    <property type="term" value="C:extracellular region"/>
    <property type="evidence" value="ECO:0007669"/>
    <property type="project" value="InterPro"/>
</dbReference>
<dbReference type="Proteomes" id="UP001107558">
    <property type="component" value="Chromosome 3"/>
</dbReference>
<organism evidence="4 5">
    <name type="scientific">Polypedilum vanderplanki</name>
    <name type="common">Sleeping chironomid midge</name>
    <dbReference type="NCBI Taxonomy" id="319348"/>
    <lineage>
        <taxon>Eukaryota</taxon>
        <taxon>Metazoa</taxon>
        <taxon>Ecdysozoa</taxon>
        <taxon>Arthropoda</taxon>
        <taxon>Hexapoda</taxon>
        <taxon>Insecta</taxon>
        <taxon>Pterygota</taxon>
        <taxon>Neoptera</taxon>
        <taxon>Endopterygota</taxon>
        <taxon>Diptera</taxon>
        <taxon>Nematocera</taxon>
        <taxon>Chironomoidea</taxon>
        <taxon>Chironomidae</taxon>
        <taxon>Chironominae</taxon>
        <taxon>Polypedilum</taxon>
        <taxon>Polypedilum</taxon>
    </lineage>
</organism>
<keyword evidence="2" id="KW-0732">Signal</keyword>
<dbReference type="InterPro" id="IPR036508">
    <property type="entry name" value="Chitin-bd_dom_sf"/>
</dbReference>
<evidence type="ECO:0000256" key="1">
    <source>
        <dbReference type="SAM" id="MobiDB-lite"/>
    </source>
</evidence>
<evidence type="ECO:0000259" key="3">
    <source>
        <dbReference type="PROSITE" id="PS50940"/>
    </source>
</evidence>
<dbReference type="SMART" id="SM00494">
    <property type="entry name" value="ChtBD2"/>
    <property type="match status" value="1"/>
</dbReference>
<dbReference type="SUPFAM" id="SSF57625">
    <property type="entry name" value="Invertebrate chitin-binding proteins"/>
    <property type="match status" value="1"/>
</dbReference>
<dbReference type="GO" id="GO:0008061">
    <property type="term" value="F:chitin binding"/>
    <property type="evidence" value="ECO:0007669"/>
    <property type="project" value="InterPro"/>
</dbReference>
<dbReference type="OrthoDB" id="6020543at2759"/>
<accession>A0A9J6BLP9</accession>
<sequence>MEKFLVSILVVFFCMTFSDSASIINGDGNEQEDQVAQPYLWPNFPFFPGVNFPPSFPAWMTERRPTALPQLPEIRFPDIRFPWPFPPKDDDDDDDEDIEECPDDGIKFISYPDNCEKYILCVDGDELATLSCPPDFHFSRELRGCTTPEEAECE</sequence>
<dbReference type="EMBL" id="JADBJN010000003">
    <property type="protein sequence ID" value="KAG5670567.1"/>
    <property type="molecule type" value="Genomic_DNA"/>
</dbReference>
<feature type="domain" description="Chitin-binding type-2" evidence="3">
    <location>
        <begin position="98"/>
        <end position="154"/>
    </location>
</feature>
<evidence type="ECO:0000313" key="5">
    <source>
        <dbReference type="Proteomes" id="UP001107558"/>
    </source>
</evidence>
<evidence type="ECO:0000256" key="2">
    <source>
        <dbReference type="SAM" id="SignalP"/>
    </source>
</evidence>
<protein>
    <recommendedName>
        <fullName evidence="3">Chitin-binding type-2 domain-containing protein</fullName>
    </recommendedName>
</protein>
<dbReference type="Gene3D" id="2.170.140.10">
    <property type="entry name" value="Chitin binding domain"/>
    <property type="match status" value="1"/>
</dbReference>
<gene>
    <name evidence="4" type="ORF">PVAND_000820</name>
</gene>